<evidence type="ECO:0000256" key="1">
    <source>
        <dbReference type="SAM" id="MobiDB-lite"/>
    </source>
</evidence>
<reference evidence="2" key="2">
    <citation type="submission" date="2024-02" db="EMBL/GenBank/DDBJ databases">
        <title>Comparative genomics of Cryptococcus and Kwoniella reveals pathogenesis evolution and contrasting modes of karyotype evolution via chromosome fusion or intercentromeric recombination.</title>
        <authorList>
            <person name="Coelho M.A."/>
            <person name="David-Palma M."/>
            <person name="Shea T."/>
            <person name="Bowers K."/>
            <person name="McGinley-Smith S."/>
            <person name="Mohammad A.W."/>
            <person name="Gnirke A."/>
            <person name="Yurkov A.M."/>
            <person name="Nowrousian M."/>
            <person name="Sun S."/>
            <person name="Cuomo C.A."/>
            <person name="Heitman J."/>
        </authorList>
    </citation>
    <scope>NUCLEOTIDE SEQUENCE</scope>
    <source>
        <strain evidence="2">CBS 10118</strain>
    </source>
</reference>
<accession>A0AAJ8M4F0</accession>
<proteinExistence type="predicted"/>
<organism evidence="2 3">
    <name type="scientific">Kwoniella bestiolae CBS 10118</name>
    <dbReference type="NCBI Taxonomy" id="1296100"/>
    <lineage>
        <taxon>Eukaryota</taxon>
        <taxon>Fungi</taxon>
        <taxon>Dikarya</taxon>
        <taxon>Basidiomycota</taxon>
        <taxon>Agaricomycotina</taxon>
        <taxon>Tremellomycetes</taxon>
        <taxon>Tremellales</taxon>
        <taxon>Cryptococcaceae</taxon>
        <taxon>Kwoniella</taxon>
    </lineage>
</organism>
<gene>
    <name evidence="2" type="ORF">I302_101189</name>
</gene>
<sequence>MFGKLTKLYNLLTHPRLRPQTLRRAMYDRRVNERLRRQAPVDPSYGPHTPPPATESATLPTASHARPRALLPPPDSHPSSHASPPAPPRLPP</sequence>
<evidence type="ECO:0000313" key="2">
    <source>
        <dbReference type="EMBL" id="WVW79223.1"/>
    </source>
</evidence>
<name>A0AAJ8M4F0_9TREE</name>
<dbReference type="KEGG" id="kbi:90824322"/>
<evidence type="ECO:0000313" key="3">
    <source>
        <dbReference type="Proteomes" id="UP000092730"/>
    </source>
</evidence>
<keyword evidence="3" id="KW-1185">Reference proteome</keyword>
<dbReference type="AlphaFoldDB" id="A0AAJ8M4F0"/>
<dbReference type="RefSeq" id="XP_065725317.1">
    <property type="nucleotide sequence ID" value="XM_065869245.1"/>
</dbReference>
<dbReference type="Proteomes" id="UP000092730">
    <property type="component" value="Chromosome 1"/>
</dbReference>
<dbReference type="EMBL" id="CP144541">
    <property type="protein sequence ID" value="WVW79223.1"/>
    <property type="molecule type" value="Genomic_DNA"/>
</dbReference>
<reference evidence="2" key="1">
    <citation type="submission" date="2013-07" db="EMBL/GenBank/DDBJ databases">
        <authorList>
            <consortium name="The Broad Institute Genome Sequencing Platform"/>
            <person name="Cuomo C."/>
            <person name="Litvintseva A."/>
            <person name="Chen Y."/>
            <person name="Heitman J."/>
            <person name="Sun S."/>
            <person name="Springer D."/>
            <person name="Dromer F."/>
            <person name="Young S.K."/>
            <person name="Zeng Q."/>
            <person name="Gargeya S."/>
            <person name="Fitzgerald M."/>
            <person name="Abouelleil A."/>
            <person name="Alvarado L."/>
            <person name="Berlin A.M."/>
            <person name="Chapman S.B."/>
            <person name="Dewar J."/>
            <person name="Goldberg J."/>
            <person name="Griggs A."/>
            <person name="Gujja S."/>
            <person name="Hansen M."/>
            <person name="Howarth C."/>
            <person name="Imamovic A."/>
            <person name="Larimer J."/>
            <person name="McCowan C."/>
            <person name="Murphy C."/>
            <person name="Pearson M."/>
            <person name="Priest M."/>
            <person name="Roberts A."/>
            <person name="Saif S."/>
            <person name="Shea T."/>
            <person name="Sykes S."/>
            <person name="Wortman J."/>
            <person name="Nusbaum C."/>
            <person name="Birren B."/>
        </authorList>
    </citation>
    <scope>NUCLEOTIDE SEQUENCE</scope>
    <source>
        <strain evidence="2">CBS 10118</strain>
    </source>
</reference>
<dbReference type="GeneID" id="90824322"/>
<feature type="region of interest" description="Disordered" evidence="1">
    <location>
        <begin position="23"/>
        <end position="92"/>
    </location>
</feature>
<feature type="compositionally biased region" description="Basic and acidic residues" evidence="1">
    <location>
        <begin position="25"/>
        <end position="36"/>
    </location>
</feature>
<protein>
    <submittedName>
        <fullName evidence="2">Uncharacterized protein</fullName>
    </submittedName>
</protein>